<sequence>MRQVFKSSALGLLAASFALASCGPIVSFGDEGPADTIYTLRYQGGFADGNGPVVYVDEPTVADGLKGEAVAVALPDNQRSTIGGVRWSAPVSDLTRDYFTRSFGSETDALLVGDGGLDIRAACRLGLKVWELEYVPGERAGDDRVSIAIEMSLVRLKDNHLISKATFSQTPTVAGEGTDAVMAAFNGAMADLSGDAVAWFGARFSQCEAG</sequence>
<feature type="signal peptide" evidence="1">
    <location>
        <begin position="1"/>
        <end position="20"/>
    </location>
</feature>
<feature type="domain" description="ABC-type transport auxiliary lipoprotein component" evidence="2">
    <location>
        <begin position="50"/>
        <end position="194"/>
    </location>
</feature>
<dbReference type="Gene3D" id="3.40.50.10610">
    <property type="entry name" value="ABC-type transport auxiliary lipoprotein component"/>
    <property type="match status" value="1"/>
</dbReference>
<dbReference type="Proteomes" id="UP000183685">
    <property type="component" value="Unassembled WGS sequence"/>
</dbReference>
<evidence type="ECO:0000256" key="1">
    <source>
        <dbReference type="SAM" id="SignalP"/>
    </source>
</evidence>
<proteinExistence type="predicted"/>
<feature type="chain" id="PRO_5010367219" evidence="1">
    <location>
        <begin position="21"/>
        <end position="210"/>
    </location>
</feature>
<dbReference type="OrthoDB" id="8480731at2"/>
<protein>
    <submittedName>
        <fullName evidence="3">ABC-type uncharacterized transport system, auxiliary component</fullName>
    </submittedName>
</protein>
<gene>
    <name evidence="3" type="ORF">SAMN04488071_1308</name>
</gene>
<dbReference type="PROSITE" id="PS51257">
    <property type="entry name" value="PROKAR_LIPOPROTEIN"/>
    <property type="match status" value="1"/>
</dbReference>
<organism evidence="3 4">
    <name type="scientific">Kordiimonas lacus</name>
    <dbReference type="NCBI Taxonomy" id="637679"/>
    <lineage>
        <taxon>Bacteria</taxon>
        <taxon>Pseudomonadati</taxon>
        <taxon>Pseudomonadota</taxon>
        <taxon>Alphaproteobacteria</taxon>
        <taxon>Kordiimonadales</taxon>
        <taxon>Kordiimonadaceae</taxon>
        <taxon>Kordiimonas</taxon>
    </lineage>
</organism>
<dbReference type="RefSeq" id="WP_068301630.1">
    <property type="nucleotide sequence ID" value="NZ_FNAK01000003.1"/>
</dbReference>
<evidence type="ECO:0000313" key="4">
    <source>
        <dbReference type="Proteomes" id="UP000183685"/>
    </source>
</evidence>
<dbReference type="InterPro" id="IPR005586">
    <property type="entry name" value="ABC_trans_aux"/>
</dbReference>
<keyword evidence="1" id="KW-0732">Signal</keyword>
<reference evidence="3 4" key="1">
    <citation type="submission" date="2016-10" db="EMBL/GenBank/DDBJ databases">
        <authorList>
            <person name="de Groot N.N."/>
        </authorList>
    </citation>
    <scope>NUCLEOTIDE SEQUENCE [LARGE SCALE GENOMIC DNA]</scope>
    <source>
        <strain evidence="3 4">CGMCC 1.9109</strain>
    </source>
</reference>
<dbReference type="AlphaFoldDB" id="A0A1G6XRA8"/>
<dbReference type="SUPFAM" id="SSF159594">
    <property type="entry name" value="XCC0632-like"/>
    <property type="match status" value="1"/>
</dbReference>
<dbReference type="EMBL" id="FNAK01000003">
    <property type="protein sequence ID" value="SDD79955.1"/>
    <property type="molecule type" value="Genomic_DNA"/>
</dbReference>
<dbReference type="Pfam" id="PF03886">
    <property type="entry name" value="ABC_trans_aux"/>
    <property type="match status" value="1"/>
</dbReference>
<accession>A0A1G6XRA8</accession>
<name>A0A1G6XRA8_9PROT</name>
<keyword evidence="4" id="KW-1185">Reference proteome</keyword>
<evidence type="ECO:0000259" key="2">
    <source>
        <dbReference type="Pfam" id="PF03886"/>
    </source>
</evidence>
<evidence type="ECO:0000313" key="3">
    <source>
        <dbReference type="EMBL" id="SDD79955.1"/>
    </source>
</evidence>
<dbReference type="STRING" id="637679.GCA_001550055_00988"/>